<sequence length="450" mass="49267">MFTANNLAERFSEAVLRRDAALFIGSGFSRPSGGPSWSDLFSGFATDLGITLRPDDDLPQLAQFVVNSNLGNRGPLVSAIRDLTTATSGPNALHRAIARTAISTIWTTNYDTLLEETYGARVGAVRIEDSDLATFRNSDSRVEITKIHGCRERSAPGGLVITTSDYDELDIRRPALVQKLRHDLMHRTFLFLGYSYSDPDIRTVMVQASRLAGGDTREHFMVSKKETRSPDLQRRQELWIDDLRRVGIRCALVDEYDDLEALLSKVVAMSRGRTIFPTGSHIEHSAFGASLGDAIARTLPKVIILDGQSQGVSRSVINGFSVSALNERLDLLTSTRLYPNPYAYDGNLSGDATLLPVLIAWRDQLLRDCRVLLAFDGGMGTAAEVEAAINMGCTVVPVPLQEDGSARLLLTDPRVTSVLQSLAPVYLAIVQARKPTVDELTACISEVLEN</sequence>
<dbReference type="AlphaFoldDB" id="A0A917B0W0"/>
<name>A0A917B0W0_9MICO</name>
<dbReference type="Proteomes" id="UP000598775">
    <property type="component" value="Unassembled WGS sequence"/>
</dbReference>
<keyword evidence="2" id="KW-1185">Reference proteome</keyword>
<comment type="caution">
    <text evidence="1">The sequence shown here is derived from an EMBL/GenBank/DDBJ whole genome shotgun (WGS) entry which is preliminary data.</text>
</comment>
<organism evidence="1 2">
    <name type="scientific">Subtercola lobariae</name>
    <dbReference type="NCBI Taxonomy" id="1588641"/>
    <lineage>
        <taxon>Bacteria</taxon>
        <taxon>Bacillati</taxon>
        <taxon>Actinomycetota</taxon>
        <taxon>Actinomycetes</taxon>
        <taxon>Micrococcales</taxon>
        <taxon>Microbacteriaceae</taxon>
        <taxon>Subtercola</taxon>
    </lineage>
</organism>
<dbReference type="SUPFAM" id="SSF52467">
    <property type="entry name" value="DHS-like NAD/FAD-binding domain"/>
    <property type="match status" value="1"/>
</dbReference>
<evidence type="ECO:0008006" key="3">
    <source>
        <dbReference type="Google" id="ProtNLM"/>
    </source>
</evidence>
<dbReference type="Pfam" id="PF13289">
    <property type="entry name" value="SIR2_2"/>
    <property type="match status" value="1"/>
</dbReference>
<accession>A0A917B0W0</accession>
<proteinExistence type="predicted"/>
<dbReference type="EMBL" id="BMGP01000001">
    <property type="protein sequence ID" value="GGF15384.1"/>
    <property type="molecule type" value="Genomic_DNA"/>
</dbReference>
<protein>
    <recommendedName>
        <fullName evidence="3">SIR2-like domain-containing protein</fullName>
    </recommendedName>
</protein>
<gene>
    <name evidence="1" type="ORF">GCM10011399_06490</name>
</gene>
<reference evidence="1 2" key="1">
    <citation type="journal article" date="2014" name="Int. J. Syst. Evol. Microbiol.">
        <title>Complete genome sequence of Corynebacterium casei LMG S-19264T (=DSM 44701T), isolated from a smear-ripened cheese.</title>
        <authorList>
            <consortium name="US DOE Joint Genome Institute (JGI-PGF)"/>
            <person name="Walter F."/>
            <person name="Albersmeier A."/>
            <person name="Kalinowski J."/>
            <person name="Ruckert C."/>
        </authorList>
    </citation>
    <scope>NUCLEOTIDE SEQUENCE [LARGE SCALE GENOMIC DNA]</scope>
    <source>
        <strain evidence="1 2">CGMCC 1.12976</strain>
    </source>
</reference>
<evidence type="ECO:0000313" key="1">
    <source>
        <dbReference type="EMBL" id="GGF15384.1"/>
    </source>
</evidence>
<dbReference type="InterPro" id="IPR029035">
    <property type="entry name" value="DHS-like_NAD/FAD-binding_dom"/>
</dbReference>
<evidence type="ECO:0000313" key="2">
    <source>
        <dbReference type="Proteomes" id="UP000598775"/>
    </source>
</evidence>
<dbReference type="RefSeq" id="WP_188673555.1">
    <property type="nucleotide sequence ID" value="NZ_BMGP01000001.1"/>
</dbReference>